<gene>
    <name evidence="7" type="ORF">QWJ08_16025</name>
</gene>
<dbReference type="Proteomes" id="UP001169719">
    <property type="component" value="Unassembled WGS sequence"/>
</dbReference>
<feature type="domain" description="PNPLA" evidence="6">
    <location>
        <begin position="84"/>
        <end position="276"/>
    </location>
</feature>
<feature type="signal peptide" evidence="5">
    <location>
        <begin position="1"/>
        <end position="21"/>
    </location>
</feature>
<proteinExistence type="predicted"/>
<dbReference type="PROSITE" id="PS51635">
    <property type="entry name" value="PNPLA"/>
    <property type="match status" value="1"/>
</dbReference>
<organism evidence="7 8">
    <name type="scientific">Vibrio agarivorans</name>
    <dbReference type="NCBI Taxonomy" id="153622"/>
    <lineage>
        <taxon>Bacteria</taxon>
        <taxon>Pseudomonadati</taxon>
        <taxon>Pseudomonadota</taxon>
        <taxon>Gammaproteobacteria</taxon>
        <taxon>Vibrionales</taxon>
        <taxon>Vibrionaceae</taxon>
        <taxon>Vibrio</taxon>
    </lineage>
</organism>
<keyword evidence="1 4" id="KW-0378">Hydrolase</keyword>
<keyword evidence="2 4" id="KW-0442">Lipid degradation</keyword>
<evidence type="ECO:0000259" key="6">
    <source>
        <dbReference type="PROSITE" id="PS51635"/>
    </source>
</evidence>
<protein>
    <submittedName>
        <fullName evidence="7">Patatin-like phospholipase family protein</fullName>
    </submittedName>
</protein>
<evidence type="ECO:0000256" key="1">
    <source>
        <dbReference type="ARBA" id="ARBA00022801"/>
    </source>
</evidence>
<dbReference type="SUPFAM" id="SSF52151">
    <property type="entry name" value="FabD/lysophospholipase-like"/>
    <property type="match status" value="1"/>
</dbReference>
<dbReference type="InterPro" id="IPR050301">
    <property type="entry name" value="NTE"/>
</dbReference>
<evidence type="ECO:0000313" key="8">
    <source>
        <dbReference type="Proteomes" id="UP001169719"/>
    </source>
</evidence>
<accession>A0ABT7Y479</accession>
<dbReference type="PROSITE" id="PS51257">
    <property type="entry name" value="PROKAR_LIPOPROTEIN"/>
    <property type="match status" value="1"/>
</dbReference>
<comment type="caution">
    <text evidence="7">The sequence shown here is derived from an EMBL/GenBank/DDBJ whole genome shotgun (WGS) entry which is preliminary data.</text>
</comment>
<feature type="short sequence motif" description="DGA/G" evidence="4">
    <location>
        <begin position="263"/>
        <end position="265"/>
    </location>
</feature>
<keyword evidence="8" id="KW-1185">Reference proteome</keyword>
<evidence type="ECO:0000256" key="2">
    <source>
        <dbReference type="ARBA" id="ARBA00022963"/>
    </source>
</evidence>
<feature type="chain" id="PRO_5046194238" evidence="5">
    <location>
        <begin position="22"/>
        <end position="393"/>
    </location>
</feature>
<reference evidence="7" key="1">
    <citation type="submission" date="2024-05" db="EMBL/GenBank/DDBJ databases">
        <title>Genome Sequences of Four Agar- Degrading Marine Bacteria.</title>
        <authorList>
            <person name="Phillips E.K."/>
            <person name="Shaffer J.C."/>
            <person name="Henson M.W."/>
            <person name="Temperton B."/>
            <person name="Thrash C.J."/>
            <person name="Martin M.O."/>
        </authorList>
    </citation>
    <scope>NUCLEOTIDE SEQUENCE</scope>
    <source>
        <strain evidence="7">EKP203</strain>
    </source>
</reference>
<feature type="active site" description="Proton acceptor" evidence="4">
    <location>
        <position position="263"/>
    </location>
</feature>
<keyword evidence="3 4" id="KW-0443">Lipid metabolism</keyword>
<feature type="short sequence motif" description="GXGXXG" evidence="4">
    <location>
        <begin position="88"/>
        <end position="93"/>
    </location>
</feature>
<dbReference type="InterPro" id="IPR002641">
    <property type="entry name" value="PNPLA_dom"/>
</dbReference>
<evidence type="ECO:0000256" key="4">
    <source>
        <dbReference type="PROSITE-ProRule" id="PRU01161"/>
    </source>
</evidence>
<dbReference type="InterPro" id="IPR016035">
    <property type="entry name" value="Acyl_Trfase/lysoPLipase"/>
</dbReference>
<name>A0ABT7Y479_9VIBR</name>
<sequence length="393" mass="43668">MQIKNYSNKVTIVLFSLFLVACSSTHNLDIRVSKDNYKDVSLVSEPNNTQEPLRFWGNEQPSFLYSETDNTTPITVEGDRLNILALSGGGANGAYGAGAIIGLRDAGQLPDYSVITGISAGALIAPFVFAGNDELDHLKSVMLGINDKDVLGKKNFLNTLFKDAFTNGNRMFEFIENAYTEEMMVKVAEQHKAGKRLFIGTTQFDSGELMVWNVGAIAASEMPNKMQLIHQVLAASASIPGVFPPQFIQVEHNGEQLEELHVDGGLAAQVFFNPSNFDYNKVSDALGLTEKPRVHVVRNGSLTPPYTKLKDKGMPLLTKSVGTMTVLQAKGDIYRIKYLCEINDFDLGVTYLEQSYRPYKASKDMFDKTYMEAIYRYGYDKASRNELWTNDIP</sequence>
<dbReference type="PANTHER" id="PTHR14226:SF74">
    <property type="entry name" value="BLR4684 PROTEIN"/>
    <property type="match status" value="1"/>
</dbReference>
<evidence type="ECO:0000256" key="5">
    <source>
        <dbReference type="SAM" id="SignalP"/>
    </source>
</evidence>
<dbReference type="Pfam" id="PF01734">
    <property type="entry name" value="Patatin"/>
    <property type="match status" value="1"/>
</dbReference>
<dbReference type="PANTHER" id="PTHR14226">
    <property type="entry name" value="NEUROPATHY TARGET ESTERASE/SWISS CHEESE D.MELANOGASTER"/>
    <property type="match status" value="1"/>
</dbReference>
<feature type="active site" description="Nucleophile" evidence="4">
    <location>
        <position position="119"/>
    </location>
</feature>
<feature type="short sequence motif" description="GXSXG" evidence="4">
    <location>
        <begin position="117"/>
        <end position="121"/>
    </location>
</feature>
<dbReference type="RefSeq" id="WP_289962901.1">
    <property type="nucleotide sequence ID" value="NZ_JAUEOZ010000002.1"/>
</dbReference>
<evidence type="ECO:0000313" key="7">
    <source>
        <dbReference type="EMBL" id="MDN2482849.1"/>
    </source>
</evidence>
<dbReference type="EMBL" id="JAUEOZ010000002">
    <property type="protein sequence ID" value="MDN2482849.1"/>
    <property type="molecule type" value="Genomic_DNA"/>
</dbReference>
<dbReference type="Gene3D" id="3.40.1090.10">
    <property type="entry name" value="Cytosolic phospholipase A2 catalytic domain"/>
    <property type="match status" value="1"/>
</dbReference>
<evidence type="ECO:0000256" key="3">
    <source>
        <dbReference type="ARBA" id="ARBA00023098"/>
    </source>
</evidence>
<keyword evidence="5" id="KW-0732">Signal</keyword>